<sequence length="128" mass="13692">MAEKSGWWGKVLHRLTAADDELEAEDLRRAAAAEGAAPIVGCQDHQEACVAGTIRSVTLRTRSGAPSLEVEIYDGSGSATLVFLGRRQIPGLDAGRSLKASGRISRDERRTTIFNPRYELLPASSAGV</sequence>
<comment type="caution">
    <text evidence="2">The sequence shown here is derived from an EMBL/GenBank/DDBJ whole genome shotgun (WGS) entry which is preliminary data.</text>
</comment>
<gene>
    <name evidence="2" type="ORF">I7412_22460</name>
</gene>
<dbReference type="InterPro" id="IPR016499">
    <property type="entry name" value="NucleicA-bd_Rv2694c_prd"/>
</dbReference>
<dbReference type="Gene3D" id="2.40.50.140">
    <property type="entry name" value="Nucleic acid-binding proteins"/>
    <property type="match status" value="1"/>
</dbReference>
<feature type="domain" description="OB" evidence="1">
    <location>
        <begin position="49"/>
        <end position="121"/>
    </location>
</feature>
<reference evidence="2" key="1">
    <citation type="submission" date="2020-12" db="EMBL/GenBank/DDBJ databases">
        <title>Genomic characterization of non-nitrogen-fixing Frankia strains.</title>
        <authorList>
            <person name="Carlos-Shanley C."/>
            <person name="Guerra T."/>
            <person name="Hahn D."/>
        </authorList>
    </citation>
    <scope>NUCLEOTIDE SEQUENCE</scope>
    <source>
        <strain evidence="2">CN6</strain>
    </source>
</reference>
<organism evidence="2 3">
    <name type="scientific">Frankia nepalensis</name>
    <dbReference type="NCBI Taxonomy" id="1836974"/>
    <lineage>
        <taxon>Bacteria</taxon>
        <taxon>Bacillati</taxon>
        <taxon>Actinomycetota</taxon>
        <taxon>Actinomycetes</taxon>
        <taxon>Frankiales</taxon>
        <taxon>Frankiaceae</taxon>
        <taxon>Frankia</taxon>
    </lineage>
</organism>
<dbReference type="Pfam" id="PF01336">
    <property type="entry name" value="tRNA_anti-codon"/>
    <property type="match status" value="1"/>
</dbReference>
<dbReference type="InterPro" id="IPR012340">
    <property type="entry name" value="NA-bd_OB-fold"/>
</dbReference>
<evidence type="ECO:0000313" key="2">
    <source>
        <dbReference type="EMBL" id="MBL7629879.1"/>
    </source>
</evidence>
<dbReference type="PIRSF" id="PIRSF006910">
    <property type="entry name" value="NA_bind_Rv2694c_prd"/>
    <property type="match status" value="1"/>
</dbReference>
<dbReference type="Proteomes" id="UP000604475">
    <property type="component" value="Unassembled WGS sequence"/>
</dbReference>
<dbReference type="EMBL" id="JAEACQ010000239">
    <property type="protein sequence ID" value="MBL7629879.1"/>
    <property type="molecule type" value="Genomic_DNA"/>
</dbReference>
<accession>A0A937UNH5</accession>
<dbReference type="GO" id="GO:0003676">
    <property type="term" value="F:nucleic acid binding"/>
    <property type="evidence" value="ECO:0007669"/>
    <property type="project" value="InterPro"/>
</dbReference>
<proteinExistence type="predicted"/>
<dbReference type="RefSeq" id="WP_203005884.1">
    <property type="nucleotide sequence ID" value="NZ_JADWYU010000056.1"/>
</dbReference>
<name>A0A937UNH5_9ACTN</name>
<evidence type="ECO:0000313" key="3">
    <source>
        <dbReference type="Proteomes" id="UP000604475"/>
    </source>
</evidence>
<protein>
    <submittedName>
        <fullName evidence="2">OB-fold nucleic acid binding domain-containing protein</fullName>
    </submittedName>
</protein>
<dbReference type="AlphaFoldDB" id="A0A937UNH5"/>
<dbReference type="CDD" id="cd04488">
    <property type="entry name" value="RecG_wedge_OBF"/>
    <property type="match status" value="1"/>
</dbReference>
<dbReference type="SUPFAM" id="SSF50249">
    <property type="entry name" value="Nucleic acid-binding proteins"/>
    <property type="match status" value="1"/>
</dbReference>
<evidence type="ECO:0000259" key="1">
    <source>
        <dbReference type="Pfam" id="PF01336"/>
    </source>
</evidence>
<keyword evidence="3" id="KW-1185">Reference proteome</keyword>
<dbReference type="InterPro" id="IPR004365">
    <property type="entry name" value="NA-bd_OB_tRNA"/>
</dbReference>